<evidence type="ECO:0000256" key="11">
    <source>
        <dbReference type="RuleBase" id="RU362068"/>
    </source>
</evidence>
<dbReference type="InterPro" id="IPR013332">
    <property type="entry name" value="KPR_N"/>
</dbReference>
<comment type="catalytic activity">
    <reaction evidence="8">
        <text>(R)-pantoate + NADP(+) = 2-dehydropantoate + NADPH + H(+)</text>
        <dbReference type="Rhea" id="RHEA:16233"/>
        <dbReference type="ChEBI" id="CHEBI:11561"/>
        <dbReference type="ChEBI" id="CHEBI:15378"/>
        <dbReference type="ChEBI" id="CHEBI:15980"/>
        <dbReference type="ChEBI" id="CHEBI:57783"/>
        <dbReference type="ChEBI" id="CHEBI:58349"/>
        <dbReference type="EC" id="1.1.1.169"/>
    </reaction>
    <physiologicalReaction direction="right-to-left" evidence="8">
        <dbReference type="Rhea" id="RHEA:16235"/>
    </physiologicalReaction>
</comment>
<dbReference type="InterPro" id="IPR036291">
    <property type="entry name" value="NAD(P)-bd_dom_sf"/>
</dbReference>
<feature type="domain" description="Ketopantoate reductase C-terminal" evidence="13">
    <location>
        <begin position="173"/>
        <end position="293"/>
    </location>
</feature>
<comment type="pathway">
    <text evidence="1 11">Cofactor biosynthesis; coenzyme A biosynthesis.</text>
</comment>
<dbReference type="PANTHER" id="PTHR21708">
    <property type="entry name" value="PROBABLE 2-DEHYDROPANTOATE 2-REDUCTASE"/>
    <property type="match status" value="1"/>
</dbReference>
<dbReference type="PROSITE" id="PS51257">
    <property type="entry name" value="PROKAR_LIPOPROTEIN"/>
    <property type="match status" value="1"/>
</dbReference>
<dbReference type="EMBL" id="DSTX01000009">
    <property type="protein sequence ID" value="HFK20668.1"/>
    <property type="molecule type" value="Genomic_DNA"/>
</dbReference>
<dbReference type="Gene3D" id="3.40.50.720">
    <property type="entry name" value="NAD(P)-binding Rossmann-like Domain"/>
    <property type="match status" value="1"/>
</dbReference>
<dbReference type="FunFam" id="1.10.1040.10:FF:000017">
    <property type="entry name" value="2-dehydropantoate 2-reductase"/>
    <property type="match status" value="1"/>
</dbReference>
<dbReference type="SUPFAM" id="SSF48179">
    <property type="entry name" value="6-phosphogluconate dehydrogenase C-terminal domain-like"/>
    <property type="match status" value="1"/>
</dbReference>
<dbReference type="InterPro" id="IPR013752">
    <property type="entry name" value="KPA_reductase"/>
</dbReference>
<evidence type="ECO:0000259" key="13">
    <source>
        <dbReference type="Pfam" id="PF08546"/>
    </source>
</evidence>
<keyword evidence="11" id="KW-0173">Coenzyme A biosynthesis</keyword>
<dbReference type="GO" id="GO:0015940">
    <property type="term" value="P:pantothenate biosynthetic process"/>
    <property type="evidence" value="ECO:0007669"/>
    <property type="project" value="InterPro"/>
</dbReference>
<evidence type="ECO:0000256" key="9">
    <source>
        <dbReference type="ARBA" id="ARBA00048196"/>
    </source>
</evidence>
<comment type="similarity">
    <text evidence="2 11">Belongs to the ketopantoate reductase family.</text>
</comment>
<evidence type="ECO:0000256" key="6">
    <source>
        <dbReference type="ARBA" id="ARBA00023002"/>
    </source>
</evidence>
<dbReference type="PANTHER" id="PTHR21708:SF26">
    <property type="entry name" value="2-DEHYDROPANTOATE 2-REDUCTASE"/>
    <property type="match status" value="1"/>
</dbReference>
<dbReference type="InterPro" id="IPR013328">
    <property type="entry name" value="6PGD_dom2"/>
</dbReference>
<comment type="function">
    <text evidence="10">Catalyzes the NAD(P)H-dependent reduction of ketopantoate into pantoic acid.</text>
</comment>
<dbReference type="InterPro" id="IPR051402">
    <property type="entry name" value="KPR-Related"/>
</dbReference>
<keyword evidence="6 11" id="KW-0560">Oxidoreductase</keyword>
<evidence type="ECO:0000256" key="3">
    <source>
        <dbReference type="ARBA" id="ARBA00013014"/>
    </source>
</evidence>
<evidence type="ECO:0000256" key="5">
    <source>
        <dbReference type="ARBA" id="ARBA00022857"/>
    </source>
</evidence>
<dbReference type="EC" id="1.1.1.169" evidence="3 11"/>
<dbReference type="SUPFAM" id="SSF51735">
    <property type="entry name" value="NAD(P)-binding Rossmann-fold domains"/>
    <property type="match status" value="1"/>
</dbReference>
<dbReference type="NCBIfam" id="TIGR00745">
    <property type="entry name" value="apbA_panE"/>
    <property type="match status" value="1"/>
</dbReference>
<gene>
    <name evidence="14" type="ORF">ENS19_05220</name>
</gene>
<dbReference type="UniPathway" id="UPA00241"/>
<comment type="function">
    <text evidence="11">Catalyzes the NADPH-dependent reduction of ketopantoate into pantoic acid.</text>
</comment>
<feature type="domain" description="Ketopantoate reductase N-terminal" evidence="12">
    <location>
        <begin position="6"/>
        <end position="139"/>
    </location>
</feature>
<dbReference type="Gene3D" id="1.10.1040.10">
    <property type="entry name" value="N-(1-d-carboxylethyl)-l-norvaline Dehydrogenase, domain 2"/>
    <property type="match status" value="1"/>
</dbReference>
<dbReference type="GO" id="GO:0005737">
    <property type="term" value="C:cytoplasm"/>
    <property type="evidence" value="ECO:0007669"/>
    <property type="project" value="TreeGrafter"/>
</dbReference>
<dbReference type="GO" id="GO:0015937">
    <property type="term" value="P:coenzyme A biosynthetic process"/>
    <property type="evidence" value="ECO:0007669"/>
    <property type="project" value="UniProtKB-UniPathway"/>
</dbReference>
<proteinExistence type="inferred from homology"/>
<evidence type="ECO:0000256" key="4">
    <source>
        <dbReference type="ARBA" id="ARBA00019465"/>
    </source>
</evidence>
<reference evidence="14" key="1">
    <citation type="journal article" date="2020" name="mSystems">
        <title>Genome- and Community-Level Interaction Insights into Carbon Utilization and Element Cycling Functions of Hydrothermarchaeota in Hydrothermal Sediment.</title>
        <authorList>
            <person name="Zhou Z."/>
            <person name="Liu Y."/>
            <person name="Xu W."/>
            <person name="Pan J."/>
            <person name="Luo Z.H."/>
            <person name="Li M."/>
        </authorList>
    </citation>
    <scope>NUCLEOTIDE SEQUENCE [LARGE SCALE GENOMIC DNA]</scope>
    <source>
        <strain evidence="14">SpSt-468</strain>
    </source>
</reference>
<dbReference type="Pfam" id="PF02558">
    <property type="entry name" value="ApbA"/>
    <property type="match status" value="1"/>
</dbReference>
<evidence type="ECO:0000256" key="10">
    <source>
        <dbReference type="ARBA" id="ARBA00056765"/>
    </source>
</evidence>
<evidence type="ECO:0000256" key="1">
    <source>
        <dbReference type="ARBA" id="ARBA00004724"/>
    </source>
</evidence>
<evidence type="ECO:0000256" key="2">
    <source>
        <dbReference type="ARBA" id="ARBA00007870"/>
    </source>
</evidence>
<organism evidence="14">
    <name type="scientific">Candidatus Methanomethylicus mesodigestus</name>
    <dbReference type="NCBI Taxonomy" id="1867258"/>
    <lineage>
        <taxon>Archaea</taxon>
        <taxon>Thermoproteota</taxon>
        <taxon>Methanosuratincolia</taxon>
        <taxon>Candidatus Methanomethylicales</taxon>
        <taxon>Candidatus Methanomethylicaceae</taxon>
        <taxon>Candidatus Methanomethylicus</taxon>
    </lineage>
</organism>
<comment type="caution">
    <text evidence="14">The sequence shown here is derived from an EMBL/GenBank/DDBJ whole genome shotgun (WGS) entry which is preliminary data.</text>
</comment>
<evidence type="ECO:0000259" key="12">
    <source>
        <dbReference type="Pfam" id="PF02558"/>
    </source>
</evidence>
<dbReference type="Pfam" id="PF08546">
    <property type="entry name" value="ApbA_C"/>
    <property type="match status" value="1"/>
</dbReference>
<dbReference type="InterPro" id="IPR008927">
    <property type="entry name" value="6-PGluconate_DH-like_C_sf"/>
</dbReference>
<dbReference type="GO" id="GO:0008677">
    <property type="term" value="F:2-dehydropantoate 2-reductase activity"/>
    <property type="evidence" value="ECO:0007669"/>
    <property type="project" value="UniProtKB-EC"/>
</dbReference>
<dbReference type="AlphaFoldDB" id="A0A7C3F248"/>
<accession>A0A7C3F248</accession>
<protein>
    <recommendedName>
        <fullName evidence="4 11">2-dehydropantoate 2-reductase</fullName>
        <ecNumber evidence="3 11">1.1.1.169</ecNumber>
    </recommendedName>
    <alternativeName>
        <fullName evidence="7 11">Ketopantoate reductase</fullName>
    </alternativeName>
</protein>
<name>A0A7C3F248_9CREN</name>
<dbReference type="InterPro" id="IPR003710">
    <property type="entry name" value="ApbA"/>
</dbReference>
<comment type="catalytic activity">
    <reaction evidence="9">
        <text>(R)-pantoate + NAD(+) = 2-dehydropantoate + NADH + H(+)</text>
        <dbReference type="Rhea" id="RHEA:61292"/>
        <dbReference type="ChEBI" id="CHEBI:11561"/>
        <dbReference type="ChEBI" id="CHEBI:15378"/>
        <dbReference type="ChEBI" id="CHEBI:15980"/>
        <dbReference type="ChEBI" id="CHEBI:57540"/>
        <dbReference type="ChEBI" id="CHEBI:57945"/>
    </reaction>
    <physiologicalReaction direction="right-to-left" evidence="9">
        <dbReference type="Rhea" id="RHEA:61294"/>
    </physiologicalReaction>
</comment>
<evidence type="ECO:0000313" key="14">
    <source>
        <dbReference type="EMBL" id="HFK20668.1"/>
    </source>
</evidence>
<sequence length="296" mass="32484">MIFKRILIVGGGAIGSCYGAYLSRGNDLTLICRAAHAEAVNSHGLVVSGALEGTFRLKASTQVTEVQPQTLILLTTKAQDVAEAARALEPSLRADTVILALSNGLRIKETIQEMTGSRFEVVRGLTFMAAELFEPGRVACWAGTTLIERTKTGEEIRALFARSGLRAELTEEIKKEEWKKLIINCIINPLTAVLRARDNEIAAPILKDVRGSLFEECASVAEAEGVRLDRNFETEVERKITGYTNYSSMYQDLAKGKKTEIAFLNGTVVELGRKHGIRTPVNEAMVGLIRFLEGKR</sequence>
<keyword evidence="5 11" id="KW-0521">NADP</keyword>
<evidence type="ECO:0000256" key="7">
    <source>
        <dbReference type="ARBA" id="ARBA00032024"/>
    </source>
</evidence>
<evidence type="ECO:0000256" key="8">
    <source>
        <dbReference type="ARBA" id="ARBA00047506"/>
    </source>
</evidence>